<dbReference type="SUPFAM" id="SSF51735">
    <property type="entry name" value="NAD(P)-binding Rossmann-fold domains"/>
    <property type="match status" value="1"/>
</dbReference>
<keyword evidence="2 4" id="KW-0560">Oxidoreductase</keyword>
<evidence type="ECO:0000256" key="3">
    <source>
        <dbReference type="RuleBase" id="RU000363"/>
    </source>
</evidence>
<gene>
    <name evidence="4" type="ordered locus">RSal33209_0715</name>
</gene>
<dbReference type="PANTHER" id="PTHR24322:SF736">
    <property type="entry name" value="RETINOL DEHYDROGENASE 10"/>
    <property type="match status" value="1"/>
</dbReference>
<dbReference type="EMBL" id="CP000910">
    <property type="protein sequence ID" value="ABY22462.1"/>
    <property type="molecule type" value="Genomic_DNA"/>
</dbReference>
<dbReference type="Gene3D" id="3.40.50.720">
    <property type="entry name" value="NAD(P)-binding Rossmann-like Domain"/>
    <property type="match status" value="1"/>
</dbReference>
<organism evidence="4 5">
    <name type="scientific">Renibacterium salmoninarum (strain ATCC 33209 / DSM 20767 / JCM 11484 / NBRC 15589 / NCIMB 2235)</name>
    <dbReference type="NCBI Taxonomy" id="288705"/>
    <lineage>
        <taxon>Bacteria</taxon>
        <taxon>Bacillati</taxon>
        <taxon>Actinomycetota</taxon>
        <taxon>Actinomycetes</taxon>
        <taxon>Micrococcales</taxon>
        <taxon>Micrococcaceae</taxon>
        <taxon>Renibacterium</taxon>
    </lineage>
</organism>
<accession>A9WQ36</accession>
<evidence type="ECO:0000256" key="1">
    <source>
        <dbReference type="ARBA" id="ARBA00006484"/>
    </source>
</evidence>
<evidence type="ECO:0000256" key="2">
    <source>
        <dbReference type="ARBA" id="ARBA00023002"/>
    </source>
</evidence>
<dbReference type="PRINTS" id="PR00081">
    <property type="entry name" value="GDHRDH"/>
</dbReference>
<name>A9WQ36_RENSM</name>
<dbReference type="PROSITE" id="PS00061">
    <property type="entry name" value="ADH_SHORT"/>
    <property type="match status" value="1"/>
</dbReference>
<dbReference type="KEGG" id="rsa:RSal33209_0715"/>
<reference evidence="5" key="1">
    <citation type="journal article" date="2008" name="J. Bacteriol.">
        <title>Genome sequence of the fish pathogen Renibacterium salmoninarum suggests reductive evolution away from an environmental Arthrobacter ancestor.</title>
        <authorList>
            <person name="Wiens G.D."/>
            <person name="Rockey D.D."/>
            <person name="Wu Z."/>
            <person name="Chang J."/>
            <person name="Levy R."/>
            <person name="Crane S."/>
            <person name="Chen D.S."/>
            <person name="Capri G.R."/>
            <person name="Burnett J.R."/>
            <person name="Sudheesh P.S."/>
            <person name="Schipma M.J."/>
            <person name="Burd H."/>
            <person name="Bhattacharyya A."/>
            <person name="Rhodes L.D."/>
            <person name="Kaul R."/>
            <person name="Strom M.S."/>
        </authorList>
    </citation>
    <scope>NUCLEOTIDE SEQUENCE [LARGE SCALE GENOMIC DNA]</scope>
    <source>
        <strain evidence="5">ATCC 33209 / DSM 20767 / JCM 11484 / NBRC 15589 / NCIMB 2235</strain>
    </source>
</reference>
<dbReference type="HOGENOM" id="CLU_010194_2_5_11"/>
<keyword evidence="5" id="KW-1185">Reference proteome</keyword>
<proteinExistence type="inferred from homology"/>
<dbReference type="Proteomes" id="UP000002007">
    <property type="component" value="Chromosome"/>
</dbReference>
<dbReference type="EC" id="1.1.1.100" evidence="4"/>
<protein>
    <submittedName>
        <fullName evidence="4">3-oxoacyl-[acyl-carrier protein] reductase</fullName>
        <ecNumber evidence="4">1.1.1.100</ecNumber>
    </submittedName>
</protein>
<dbReference type="InterPro" id="IPR036291">
    <property type="entry name" value="NAD(P)-bd_dom_sf"/>
</dbReference>
<dbReference type="PANTHER" id="PTHR24322">
    <property type="entry name" value="PKSB"/>
    <property type="match status" value="1"/>
</dbReference>
<dbReference type="Pfam" id="PF00106">
    <property type="entry name" value="adh_short"/>
    <property type="match status" value="1"/>
</dbReference>
<dbReference type="STRING" id="288705.RSal33209_0715"/>
<dbReference type="eggNOG" id="COG0300">
    <property type="taxonomic scope" value="Bacteria"/>
</dbReference>
<dbReference type="InterPro" id="IPR002347">
    <property type="entry name" value="SDR_fam"/>
</dbReference>
<comment type="similarity">
    <text evidence="1 3">Belongs to the short-chain dehydrogenases/reductases (SDR) family.</text>
</comment>
<dbReference type="PRINTS" id="PR00080">
    <property type="entry name" value="SDRFAMILY"/>
</dbReference>
<dbReference type="GO" id="GO:0004316">
    <property type="term" value="F:3-oxoacyl-[acyl-carrier-protein] reductase (NADPH) activity"/>
    <property type="evidence" value="ECO:0007669"/>
    <property type="project" value="UniProtKB-EC"/>
</dbReference>
<evidence type="ECO:0000313" key="4">
    <source>
        <dbReference type="EMBL" id="ABY22462.1"/>
    </source>
</evidence>
<evidence type="ECO:0000313" key="5">
    <source>
        <dbReference type="Proteomes" id="UP000002007"/>
    </source>
</evidence>
<dbReference type="InterPro" id="IPR020904">
    <property type="entry name" value="Sc_DH/Rdtase_CS"/>
</dbReference>
<dbReference type="AlphaFoldDB" id="A9WQ36"/>
<sequence>MVLCDSICNTVQVRAAVAELFDHLIAAMGEERSMETINVRGKTLLITGAAMGMGRLYADLAAQDGASDVILWDINGELLAKAVNEISGPKVHVYTVDVSSLDAIRTTAARVLSDVGAPDVLINNAGIVRGKYFWDHDHDADIELTMRINALAPMHITRAFLPTMMASPGQKRIVTIASGAGLVSNPKMSLYAASKWAAVGWSDSLRIELAKTGHRNIKVTTVCPTYISTGMFAGVKSILLTPLLSPEDVVNKVWHALKVGKPYLIMPWTTPTGKGTQGHPAGARLGRFSG</sequence>
<dbReference type="CDD" id="cd05339">
    <property type="entry name" value="17beta-HSDXI-like_SDR_c"/>
    <property type="match status" value="1"/>
</dbReference>